<evidence type="ECO:0000256" key="2">
    <source>
        <dbReference type="ARBA" id="ARBA00022692"/>
    </source>
</evidence>
<dbReference type="GO" id="GO:0008081">
    <property type="term" value="F:phosphoric diester hydrolase activity"/>
    <property type="evidence" value="ECO:0007669"/>
    <property type="project" value="InterPro"/>
</dbReference>
<keyword evidence="4 7" id="KW-1133">Transmembrane helix</keyword>
<dbReference type="PANTHER" id="PTHR23344">
    <property type="entry name" value="GLYCEROPHOSPHORYL DIESTER PHOSPHODIESTERASE"/>
    <property type="match status" value="1"/>
</dbReference>
<feature type="transmembrane region" description="Helical" evidence="7">
    <location>
        <begin position="84"/>
        <end position="110"/>
    </location>
</feature>
<proteinExistence type="predicted"/>
<dbReference type="Pfam" id="PF03009">
    <property type="entry name" value="GDPD"/>
    <property type="match status" value="1"/>
</dbReference>
<reference evidence="9 10" key="1">
    <citation type="submission" date="2020-06" db="EMBL/GenBank/DDBJ databases">
        <authorList>
            <person name="Li R."/>
            <person name="Bekaert M."/>
        </authorList>
    </citation>
    <scope>NUCLEOTIDE SEQUENCE [LARGE SCALE GENOMIC DNA]</scope>
    <source>
        <strain evidence="10">wild</strain>
    </source>
</reference>
<dbReference type="SUPFAM" id="SSF51695">
    <property type="entry name" value="PLC-like phosphodiesterases"/>
    <property type="match status" value="1"/>
</dbReference>
<evidence type="ECO:0000256" key="7">
    <source>
        <dbReference type="SAM" id="Phobius"/>
    </source>
</evidence>
<dbReference type="PANTHER" id="PTHR23344:SF50">
    <property type="entry name" value="GP-PDE DOMAIN-CONTAINING PROTEIN"/>
    <property type="match status" value="1"/>
</dbReference>
<evidence type="ECO:0000256" key="3">
    <source>
        <dbReference type="ARBA" id="ARBA00022801"/>
    </source>
</evidence>
<keyword evidence="5 7" id="KW-0472">Membrane</keyword>
<sequence>MVNHAKLQYYKQNYCLVCMTGLLGCRWHRYKQSTRDSRKRDLVVLTLVLLTFLFIDFLLYYVLIAKNDVYNLNWYIFWEFKKWISMHTILLAVVVTLFCYLFLLMILSVCHVINGHQLYTHPVHIVFVVLCLCFCIAVTIVLDELWKTEWAVVWLSLKITGPFLQIGVVTIMTALTWIIAKQWLTLSTCCVQFLWLTVYLIVMSGLYISPLFIDSPCVKVIKDIPQKPNIIGHRGAPAVAPENTLISFQTAMNYNVYGIESDIRLSYDGVPFVFHDSTFRRTTNIADVFPDYIDSSVSAFNISEIKQLNAGSWFLKRDPFGTVGDLSEEEKNNYSSQSIPTFEELLKFVNKTDLILMIDVFGTSDWHPEHNRTIEIYMEMIRNSGIPKSRVWVTGNHKDYNVTSIPYPETNNPVQYVMQDNFTHVNFEHHMLSGDEIKEFQKYNITTNVFQVSAVWLYSLYWCMGLSSVTSDKCHVLQRLKEPIWHLPPRNYLILWIAVDVLSALAVITIFIVQRRRILRSTFIPKQTRKLKIIHHNEDAINPESVSLNSRTRISENFSSTRSRRSMKEKLLMKDVTADIFDDPEGEDYGIEANYTVQSLDGQAMARELRSNRQQDDRIELT</sequence>
<evidence type="ECO:0000259" key="8">
    <source>
        <dbReference type="PROSITE" id="PS51704"/>
    </source>
</evidence>
<feature type="transmembrane region" description="Helical" evidence="7">
    <location>
        <begin position="122"/>
        <end position="142"/>
    </location>
</feature>
<feature type="transmembrane region" description="Helical" evidence="7">
    <location>
        <begin position="192"/>
        <end position="213"/>
    </location>
</feature>
<evidence type="ECO:0000256" key="4">
    <source>
        <dbReference type="ARBA" id="ARBA00022989"/>
    </source>
</evidence>
<feature type="domain" description="GP-PDE" evidence="8">
    <location>
        <begin position="228"/>
        <end position="481"/>
    </location>
</feature>
<dbReference type="GO" id="GO:0006629">
    <property type="term" value="P:lipid metabolic process"/>
    <property type="evidence" value="ECO:0007669"/>
    <property type="project" value="InterPro"/>
</dbReference>
<dbReference type="PROSITE" id="PS51704">
    <property type="entry name" value="GP_PDE"/>
    <property type="match status" value="1"/>
</dbReference>
<dbReference type="PROSITE" id="PS51257">
    <property type="entry name" value="PROKAR_LIPOPROTEIN"/>
    <property type="match status" value="1"/>
</dbReference>
<keyword evidence="6" id="KW-0325">Glycoprotein</keyword>
<evidence type="ECO:0000313" key="9">
    <source>
        <dbReference type="EMBL" id="CAC5420663.1"/>
    </source>
</evidence>
<protein>
    <recommendedName>
        <fullName evidence="8">GP-PDE domain-containing protein</fullName>
    </recommendedName>
</protein>
<keyword evidence="10" id="KW-1185">Reference proteome</keyword>
<dbReference type="EMBL" id="CACVKT020009162">
    <property type="protein sequence ID" value="CAC5420663.1"/>
    <property type="molecule type" value="Genomic_DNA"/>
</dbReference>
<evidence type="ECO:0000256" key="5">
    <source>
        <dbReference type="ARBA" id="ARBA00023136"/>
    </source>
</evidence>
<dbReference type="AlphaFoldDB" id="A0A6J8EL65"/>
<keyword evidence="3" id="KW-0378">Hydrolase</keyword>
<dbReference type="OrthoDB" id="1058301at2759"/>
<keyword evidence="2 7" id="KW-0812">Transmembrane</keyword>
<evidence type="ECO:0000256" key="1">
    <source>
        <dbReference type="ARBA" id="ARBA00004141"/>
    </source>
</evidence>
<dbReference type="GO" id="GO:0016020">
    <property type="term" value="C:membrane"/>
    <property type="evidence" value="ECO:0007669"/>
    <property type="project" value="UniProtKB-SubCell"/>
</dbReference>
<dbReference type="InterPro" id="IPR030395">
    <property type="entry name" value="GP_PDE_dom"/>
</dbReference>
<feature type="transmembrane region" description="Helical" evidence="7">
    <location>
        <begin position="42"/>
        <end position="64"/>
    </location>
</feature>
<evidence type="ECO:0000256" key="6">
    <source>
        <dbReference type="ARBA" id="ARBA00023180"/>
    </source>
</evidence>
<feature type="transmembrane region" description="Helical" evidence="7">
    <location>
        <begin position="162"/>
        <end position="180"/>
    </location>
</feature>
<accession>A0A6J8EL65</accession>
<feature type="transmembrane region" description="Helical" evidence="7">
    <location>
        <begin position="493"/>
        <end position="513"/>
    </location>
</feature>
<comment type="subcellular location">
    <subcellularLocation>
        <location evidence="1">Membrane</location>
        <topology evidence="1">Multi-pass membrane protein</topology>
    </subcellularLocation>
</comment>
<dbReference type="Gene3D" id="3.20.20.190">
    <property type="entry name" value="Phosphatidylinositol (PI) phosphodiesterase"/>
    <property type="match status" value="1"/>
</dbReference>
<organism evidence="9 10">
    <name type="scientific">Mytilus coruscus</name>
    <name type="common">Sea mussel</name>
    <dbReference type="NCBI Taxonomy" id="42192"/>
    <lineage>
        <taxon>Eukaryota</taxon>
        <taxon>Metazoa</taxon>
        <taxon>Spiralia</taxon>
        <taxon>Lophotrochozoa</taxon>
        <taxon>Mollusca</taxon>
        <taxon>Bivalvia</taxon>
        <taxon>Autobranchia</taxon>
        <taxon>Pteriomorphia</taxon>
        <taxon>Mytilida</taxon>
        <taxon>Mytiloidea</taxon>
        <taxon>Mytilidae</taxon>
        <taxon>Mytilinae</taxon>
        <taxon>Mytilus</taxon>
    </lineage>
</organism>
<gene>
    <name evidence="9" type="ORF">MCOR_52869</name>
</gene>
<name>A0A6J8EL65_MYTCO</name>
<evidence type="ECO:0000313" key="10">
    <source>
        <dbReference type="Proteomes" id="UP000507470"/>
    </source>
</evidence>
<dbReference type="Proteomes" id="UP000507470">
    <property type="component" value="Unassembled WGS sequence"/>
</dbReference>
<dbReference type="InterPro" id="IPR017946">
    <property type="entry name" value="PLC-like_Pdiesterase_TIM-brl"/>
</dbReference>